<dbReference type="AlphaFoldDB" id="A0A9R1X828"/>
<dbReference type="Proteomes" id="UP000235145">
    <property type="component" value="Unassembled WGS sequence"/>
</dbReference>
<sequence>MFLVLPMVMDKARVLKIYSFYYKYCPEECFKQQWHLNSEYHGLNNASESLKHAMQRAIGMCINGEDSVQKNPPESLVDRCLCHLMTGFPLFTAEVDRWFLFASFIPPFVSQFQNLEIRDSVMEYYNCRMLPPETIVGPFKPNLIWKPTSPKELSSHVMGKTEENFFYQIIFIFSPRYIQLCDTPEIGKYFHFIIHTPGDGHSRRRVSLSPLFVSQFHNLDVLLSSELIQIGSEERLLLITEILFKNLDLDMKDRVRKIEGNPDFCCFISTKYCKSRMLPMVMDKARKSVSLATMSLVLKIRNSEYSGLNNASESLKHAMQLIRDSVMEYYNCRMLPPETMVGQPHLETNISKDREEVFLKPDPLTPNINLYAPTPLKRTLEIFFRLISANQMSRILKQSRDITIDFHPLFSSISLLSPKSTLLTGDGHSGQREDREEILVIFTAAVILFQQDAKELVHVMIIKLLLLKVKKVAYSQIILSSYWDLEHLISFEGQDNYEYHGLNNASESLKHAMQRAIGIIHLSRLLTGLTAEVDRWFLFASFIPPFVSQFQNLEIRDSVMEYYNCRMLPPETIVGPFKPNLIWKPTSPKELSSHVMGKTEENFFYQIIFIFSPSIVLFLNVLLSSELIQIGSEERLLLITEILFKNLDLDMKDRVRKIEGNPDFCCFISTKYCKSRMLPMVMDKARKSVSLATMSLVLKIRNSEYSGLNNASESLKHAMQLMSDARVLLSALHNVIHILFKVIDLAPNCCLEST</sequence>
<proteinExistence type="predicted"/>
<comment type="caution">
    <text evidence="1">The sequence shown here is derived from an EMBL/GenBank/DDBJ whole genome shotgun (WGS) entry which is preliminary data.</text>
</comment>
<evidence type="ECO:0000313" key="2">
    <source>
        <dbReference type="Proteomes" id="UP000235145"/>
    </source>
</evidence>
<evidence type="ECO:0000313" key="1">
    <source>
        <dbReference type="EMBL" id="KAJ0204370.1"/>
    </source>
</evidence>
<keyword evidence="2" id="KW-1185">Reference proteome</keyword>
<name>A0A9R1X828_LACSA</name>
<reference evidence="1 2" key="1">
    <citation type="journal article" date="2017" name="Nat. Commun.">
        <title>Genome assembly with in vitro proximity ligation data and whole-genome triplication in lettuce.</title>
        <authorList>
            <person name="Reyes-Chin-Wo S."/>
            <person name="Wang Z."/>
            <person name="Yang X."/>
            <person name="Kozik A."/>
            <person name="Arikit S."/>
            <person name="Song C."/>
            <person name="Xia L."/>
            <person name="Froenicke L."/>
            <person name="Lavelle D.O."/>
            <person name="Truco M.J."/>
            <person name="Xia R."/>
            <person name="Zhu S."/>
            <person name="Xu C."/>
            <person name="Xu H."/>
            <person name="Xu X."/>
            <person name="Cox K."/>
            <person name="Korf I."/>
            <person name="Meyers B.C."/>
            <person name="Michelmore R.W."/>
        </authorList>
    </citation>
    <scope>NUCLEOTIDE SEQUENCE [LARGE SCALE GENOMIC DNA]</scope>
    <source>
        <strain evidence="2">cv. Salinas</strain>
        <tissue evidence="1">Seedlings</tissue>
    </source>
</reference>
<organism evidence="1 2">
    <name type="scientific">Lactuca sativa</name>
    <name type="common">Garden lettuce</name>
    <dbReference type="NCBI Taxonomy" id="4236"/>
    <lineage>
        <taxon>Eukaryota</taxon>
        <taxon>Viridiplantae</taxon>
        <taxon>Streptophyta</taxon>
        <taxon>Embryophyta</taxon>
        <taxon>Tracheophyta</taxon>
        <taxon>Spermatophyta</taxon>
        <taxon>Magnoliopsida</taxon>
        <taxon>eudicotyledons</taxon>
        <taxon>Gunneridae</taxon>
        <taxon>Pentapetalae</taxon>
        <taxon>asterids</taxon>
        <taxon>campanulids</taxon>
        <taxon>Asterales</taxon>
        <taxon>Asteraceae</taxon>
        <taxon>Cichorioideae</taxon>
        <taxon>Cichorieae</taxon>
        <taxon>Lactucinae</taxon>
        <taxon>Lactuca</taxon>
    </lineage>
</organism>
<dbReference type="EMBL" id="NBSK02000005">
    <property type="protein sequence ID" value="KAJ0204370.1"/>
    <property type="molecule type" value="Genomic_DNA"/>
</dbReference>
<accession>A0A9R1X828</accession>
<protein>
    <submittedName>
        <fullName evidence="1">Uncharacterized protein</fullName>
    </submittedName>
</protein>
<gene>
    <name evidence="1" type="ORF">LSAT_V11C500287850</name>
</gene>